<comment type="caution">
    <text evidence="2">The sequence shown here is derived from an EMBL/GenBank/DDBJ whole genome shotgun (WGS) entry which is preliminary data.</text>
</comment>
<organism evidence="2 3">
    <name type="scientific">Cronartium quercuum f. sp. fusiforme G11</name>
    <dbReference type="NCBI Taxonomy" id="708437"/>
    <lineage>
        <taxon>Eukaryota</taxon>
        <taxon>Fungi</taxon>
        <taxon>Dikarya</taxon>
        <taxon>Basidiomycota</taxon>
        <taxon>Pucciniomycotina</taxon>
        <taxon>Pucciniomycetes</taxon>
        <taxon>Pucciniales</taxon>
        <taxon>Coleosporiaceae</taxon>
        <taxon>Cronartium</taxon>
    </lineage>
</organism>
<sequence>MPIEHHLPRTNTHSCDHTGADKAGHAKTGPMAQELIWVFRATIWMGKLCQDRVSSLRHVSGPKRSADDVCGSTLGPGEQVQSITKLEFRRHDGRVEIWTGFPTGRAQTGFPTGRARVREARGRETYLSALTGRTLAAGHGGPTLAAGYDGPTLATGHDGPSLAAGHDGPSLAAGSQIQS</sequence>
<feature type="region of interest" description="Disordered" evidence="1">
    <location>
        <begin position="1"/>
        <end position="27"/>
    </location>
</feature>
<evidence type="ECO:0000313" key="3">
    <source>
        <dbReference type="Proteomes" id="UP000886653"/>
    </source>
</evidence>
<keyword evidence="3" id="KW-1185">Reference proteome</keyword>
<gene>
    <name evidence="2" type="ORF">CROQUDRAFT_109243</name>
</gene>
<proteinExistence type="predicted"/>
<feature type="region of interest" description="Disordered" evidence="1">
    <location>
        <begin position="148"/>
        <end position="179"/>
    </location>
</feature>
<evidence type="ECO:0000256" key="1">
    <source>
        <dbReference type="SAM" id="MobiDB-lite"/>
    </source>
</evidence>
<evidence type="ECO:0000313" key="2">
    <source>
        <dbReference type="EMBL" id="KAG0143340.1"/>
    </source>
</evidence>
<dbReference type="AlphaFoldDB" id="A0A9P6NB52"/>
<protein>
    <submittedName>
        <fullName evidence="2">Uncharacterized protein</fullName>
    </submittedName>
</protein>
<dbReference type="EMBL" id="MU167321">
    <property type="protein sequence ID" value="KAG0143340.1"/>
    <property type="molecule type" value="Genomic_DNA"/>
</dbReference>
<accession>A0A9P6NB52</accession>
<feature type="compositionally biased region" description="Basic and acidic residues" evidence="1">
    <location>
        <begin position="14"/>
        <end position="24"/>
    </location>
</feature>
<name>A0A9P6NB52_9BASI</name>
<reference evidence="2" key="1">
    <citation type="submission" date="2013-11" db="EMBL/GenBank/DDBJ databases">
        <title>Genome sequence of the fusiform rust pathogen reveals effectors for host alternation and coevolution with pine.</title>
        <authorList>
            <consortium name="DOE Joint Genome Institute"/>
            <person name="Smith K."/>
            <person name="Pendleton A."/>
            <person name="Kubisiak T."/>
            <person name="Anderson C."/>
            <person name="Salamov A."/>
            <person name="Aerts A."/>
            <person name="Riley R."/>
            <person name="Clum A."/>
            <person name="Lindquist E."/>
            <person name="Ence D."/>
            <person name="Campbell M."/>
            <person name="Kronenberg Z."/>
            <person name="Feau N."/>
            <person name="Dhillon B."/>
            <person name="Hamelin R."/>
            <person name="Burleigh J."/>
            <person name="Smith J."/>
            <person name="Yandell M."/>
            <person name="Nelson C."/>
            <person name="Grigoriev I."/>
            <person name="Davis J."/>
        </authorList>
    </citation>
    <scope>NUCLEOTIDE SEQUENCE</scope>
    <source>
        <strain evidence="2">G11</strain>
    </source>
</reference>
<dbReference type="Proteomes" id="UP000886653">
    <property type="component" value="Unassembled WGS sequence"/>
</dbReference>